<comment type="similarity">
    <text evidence="4">Belongs to the YcgR family.</text>
</comment>
<dbReference type="InterPro" id="IPR023787">
    <property type="entry name" value="T3SS_YcgR"/>
</dbReference>
<dbReference type="EMBL" id="PDWW01000021">
    <property type="protein sequence ID" value="KAF1724003.1"/>
    <property type="molecule type" value="Genomic_DNA"/>
</dbReference>
<protein>
    <recommendedName>
        <fullName evidence="4">Flagellar brake protein YcgR</fullName>
    </recommendedName>
    <alternativeName>
        <fullName evidence="4">Cyclic di-GMP binding protein YcgR</fullName>
    </alternativeName>
</protein>
<gene>
    <name evidence="4" type="primary">ycgR</name>
    <name evidence="7" type="ORF">CSC78_13715</name>
</gene>
<keyword evidence="1 4" id="KW-0973">c-di-GMP</keyword>
<dbReference type="InterPro" id="IPR012349">
    <property type="entry name" value="Split_barrel_FMN-bd"/>
</dbReference>
<evidence type="ECO:0000313" key="7">
    <source>
        <dbReference type="EMBL" id="KAF1724003.1"/>
    </source>
</evidence>
<evidence type="ECO:0000313" key="8">
    <source>
        <dbReference type="Proteomes" id="UP000781710"/>
    </source>
</evidence>
<feature type="domain" description="Type III secretion system flagellar brake protein YcgR PilZN" evidence="6">
    <location>
        <begin position="94"/>
        <end position="200"/>
    </location>
</feature>
<comment type="subunit">
    <text evidence="4">Monomer. Interacts with the flagellar basal bodies.</text>
</comment>
<dbReference type="Pfam" id="PF07317">
    <property type="entry name" value="PilZN"/>
    <property type="match status" value="1"/>
</dbReference>
<comment type="caution">
    <text evidence="7">The sequence shown here is derived from an EMBL/GenBank/DDBJ whole genome shotgun (WGS) entry which is preliminary data.</text>
</comment>
<dbReference type="Gene3D" id="2.40.10.220">
    <property type="entry name" value="predicted glycosyltransferase like domains"/>
    <property type="match status" value="1"/>
</dbReference>
<evidence type="ECO:0000259" key="5">
    <source>
        <dbReference type="Pfam" id="PF07238"/>
    </source>
</evidence>
<organism evidence="7 8">
    <name type="scientific">Pseudoxanthomonas japonensis</name>
    <dbReference type="NCBI Taxonomy" id="69284"/>
    <lineage>
        <taxon>Bacteria</taxon>
        <taxon>Pseudomonadati</taxon>
        <taxon>Pseudomonadota</taxon>
        <taxon>Gammaproteobacteria</taxon>
        <taxon>Lysobacterales</taxon>
        <taxon>Lysobacteraceae</taxon>
        <taxon>Pseudoxanthomonas</taxon>
    </lineage>
</organism>
<comment type="subcellular location">
    <subcellularLocation>
        <location evidence="4">Bacterial flagellum basal body</location>
    </subcellularLocation>
</comment>
<comment type="function">
    <text evidence="4">Acts as a flagellar brake, regulating swimming and swarming in a bis-(3'-5') cyclic diguanylic acid (c-di-GMP)-dependent manner. Binds 1 c-di-GMP dimer per subunit. Increasing levels of c-di-GMP lead to decreased motility.</text>
</comment>
<dbReference type="InterPro" id="IPR009875">
    <property type="entry name" value="PilZ_domain"/>
</dbReference>
<proteinExistence type="inferred from homology"/>
<feature type="domain" description="PilZ" evidence="5">
    <location>
        <begin position="202"/>
        <end position="319"/>
    </location>
</feature>
<evidence type="ECO:0000256" key="3">
    <source>
        <dbReference type="ARBA" id="ARBA00023143"/>
    </source>
</evidence>
<keyword evidence="2 4" id="KW-0547">Nucleotide-binding</keyword>
<dbReference type="HAMAP" id="MF_01457">
    <property type="entry name" value="YcgR"/>
    <property type="match status" value="1"/>
</dbReference>
<dbReference type="Gene3D" id="2.30.110.10">
    <property type="entry name" value="Electron Transport, Fmn-binding Protein, Chain A"/>
    <property type="match status" value="1"/>
</dbReference>
<sequence length="332" mass="37172">MLATRSRDVTGSVRRHVLDKCDSRAPSVCYTHVPAGSRLHARTPASANAPVKEFVTPADTACDAFPDLTFPLRMTESSDAPLADPVGYDDEEKYLVHGEYAIRQILQSLIDKRALVSGCAMPRNHTFPTSVIEVLEDEDGVLIDGSAAETINRSIEEASHVTCVSRLERIHVQFKLYDLQRVQKDGQVAFRAPLPESVLRLQRREFYRLQVPVTQPMDCEIPTRHPDGETTYRTYRVLDISGGGIALAVQAEEPTLQPYKEFTGCQLHLPDSGPLSVRLMVKSLHRQLNQNGSESWRAGCQFTDMPRGGDALIQRYIFRLERQRSARERGAA</sequence>
<evidence type="ECO:0000259" key="6">
    <source>
        <dbReference type="Pfam" id="PF07317"/>
    </source>
</evidence>
<dbReference type="InterPro" id="IPR009926">
    <property type="entry name" value="T3SS_YcgR_PilZN"/>
</dbReference>
<accession>A0ABQ6ZES5</accession>
<evidence type="ECO:0000256" key="2">
    <source>
        <dbReference type="ARBA" id="ARBA00022741"/>
    </source>
</evidence>
<keyword evidence="7" id="KW-0282">Flagellum</keyword>
<keyword evidence="3 4" id="KW-0975">Bacterial flagellum</keyword>
<dbReference type="Proteomes" id="UP000781710">
    <property type="component" value="Unassembled WGS sequence"/>
</dbReference>
<dbReference type="Pfam" id="PF07238">
    <property type="entry name" value="PilZ"/>
    <property type="match status" value="1"/>
</dbReference>
<name>A0ABQ6ZES5_9GAMM</name>
<reference evidence="7 8" key="1">
    <citation type="submission" date="2017-10" db="EMBL/GenBank/DDBJ databases">
        <title>Whole genome sequencing of members of genus Pseudoxanthomonas.</title>
        <authorList>
            <person name="Kumar S."/>
            <person name="Bansal K."/>
            <person name="Kaur A."/>
            <person name="Patil P."/>
            <person name="Sharma S."/>
            <person name="Patil P.B."/>
        </authorList>
    </citation>
    <scope>NUCLEOTIDE SEQUENCE [LARGE SCALE GENOMIC DNA]</scope>
    <source>
        <strain evidence="7 8">DSM 17109</strain>
    </source>
</reference>
<keyword evidence="7" id="KW-0969">Cilium</keyword>
<keyword evidence="7" id="KW-0966">Cell projection</keyword>
<evidence type="ECO:0000256" key="1">
    <source>
        <dbReference type="ARBA" id="ARBA00022636"/>
    </source>
</evidence>
<evidence type="ECO:0000256" key="4">
    <source>
        <dbReference type="HAMAP-Rule" id="MF_01457"/>
    </source>
</evidence>
<keyword evidence="8" id="KW-1185">Reference proteome</keyword>